<dbReference type="SUPFAM" id="SSF46579">
    <property type="entry name" value="Prefoldin"/>
    <property type="match status" value="1"/>
</dbReference>
<dbReference type="GO" id="GO:0045944">
    <property type="term" value="P:positive regulation of transcription by RNA polymerase II"/>
    <property type="evidence" value="ECO:0007669"/>
    <property type="project" value="TreeGrafter"/>
</dbReference>
<dbReference type="CDD" id="cd23158">
    <property type="entry name" value="Prefoldin_UXT"/>
    <property type="match status" value="1"/>
</dbReference>
<organism evidence="3 4">
    <name type="scientific">Clonorchis sinensis</name>
    <name type="common">Chinese liver fluke</name>
    <dbReference type="NCBI Taxonomy" id="79923"/>
    <lineage>
        <taxon>Eukaryota</taxon>
        <taxon>Metazoa</taxon>
        <taxon>Spiralia</taxon>
        <taxon>Lophotrochozoa</taxon>
        <taxon>Platyhelminthes</taxon>
        <taxon>Trematoda</taxon>
        <taxon>Digenea</taxon>
        <taxon>Opisthorchiida</taxon>
        <taxon>Opisthorchiata</taxon>
        <taxon>Opisthorchiidae</taxon>
        <taxon>Clonorchis</taxon>
    </lineage>
</organism>
<dbReference type="AlphaFoldDB" id="G7YK58"/>
<feature type="region of interest" description="Disordered" evidence="2">
    <location>
        <begin position="78"/>
        <end position="125"/>
    </location>
</feature>
<keyword evidence="4" id="KW-1185">Reference proteome</keyword>
<dbReference type="InterPro" id="IPR003994">
    <property type="entry name" value="UXT"/>
</dbReference>
<gene>
    <name evidence="3" type="ORF">CLF_110051</name>
</gene>
<name>G7YK58_CLOSI</name>
<dbReference type="Proteomes" id="UP000008909">
    <property type="component" value="Unassembled WGS sequence"/>
</dbReference>
<dbReference type="PANTHER" id="PTHR13345:SF9">
    <property type="entry name" value="PROTEIN UXT"/>
    <property type="match status" value="1"/>
</dbReference>
<dbReference type="Gene3D" id="1.10.287.370">
    <property type="match status" value="1"/>
</dbReference>
<protein>
    <submittedName>
        <fullName evidence="3">Protein UXT</fullName>
    </submittedName>
</protein>
<sequence length="727" mass="81950">MAIGLRGTWWVRRLVESKRFAERLRRYIVAAVVAFVEEVELLECNPEYAYVRHSNGTEETVSLRHLAPSADFGCAPASEQQQLQPNTDSFIKPEPSDSASETEMSNPSEHPLVVQQQRTRPKTAMTSAAEFAGNDFYTSLPSHCLTASGSFLPFTWLCEKNPSRKSVDWHTQHVAKPAQPTQCDQFIYRGPALLGRSQLPMPKSLSDRVARLEHHVNEVLREDLRKTLEAGDEIYAEISEYLQLRNLLEKIRDFQLPTANVKTMVDIGCNVYVKGVIPTSERIFVDIGLGFHLECDHTEALSIIDLRVNHLNERTTVFKKKSNAIKAQIKLFLELAYAAGRERSKSKKTGYTGGAERGYGSETRDGDYHGSRTRLADEGSQYTISISKCVLNHWVLKDDIGNPCLMCTVIVDPYNDFRCADITVCIEFRKSGSFSVQMTGYHYIKTCNAHSFPYGRTEGPTYPVYRKAPKKQKIMLDNRNNAYELIRFGKIKRTPIRGPNMVLFMKKTTAHCVVVLSTGFVRRMTWFRVSQAPQEGILAVNASGFGDQSPSHSNPVILISSRRTLPRSMLQHLTNNMHDVVPSQSFCIAYWALMQKFEGENPSKHDYPLLFGNVIYANQSNQTYIGRRCTCEGKKNFRTLHGGSVHLSRYFVTILLYTYDVMITVDVFYNSVMTTSCSSAVMSLDTVATAVLSGIPLLLSSREVKSFTVGEAQHLTPDHSYSNDTII</sequence>
<feature type="compositionally biased region" description="Basic and acidic residues" evidence="2">
    <location>
        <begin position="362"/>
        <end position="372"/>
    </location>
</feature>
<feature type="compositionally biased region" description="Polar residues" evidence="2">
    <location>
        <begin position="78"/>
        <end position="89"/>
    </location>
</feature>
<reference key="2">
    <citation type="submission" date="2011-10" db="EMBL/GenBank/DDBJ databases">
        <title>The genome and transcriptome sequence of Clonorchis sinensis provide insights into the carcinogenic liver fluke.</title>
        <authorList>
            <person name="Wang X."/>
            <person name="Huang Y."/>
            <person name="Chen W."/>
            <person name="Liu H."/>
            <person name="Guo L."/>
            <person name="Chen Y."/>
            <person name="Luo F."/>
            <person name="Zhou W."/>
            <person name="Sun J."/>
            <person name="Mao Q."/>
            <person name="Liang P."/>
            <person name="Zhou C."/>
            <person name="Tian Y."/>
            <person name="Men J."/>
            <person name="Lv X."/>
            <person name="Huang L."/>
            <person name="Zhou J."/>
            <person name="Hu Y."/>
            <person name="Li R."/>
            <person name="Zhang F."/>
            <person name="Lei H."/>
            <person name="Li X."/>
            <person name="Hu X."/>
            <person name="Liang C."/>
            <person name="Xu J."/>
            <person name="Wu Z."/>
            <person name="Yu X."/>
        </authorList>
    </citation>
    <scope>NUCLEOTIDE SEQUENCE</scope>
    <source>
        <strain>Henan</strain>
    </source>
</reference>
<accession>G7YK58</accession>
<dbReference type="InterPro" id="IPR009053">
    <property type="entry name" value="Prefoldin"/>
</dbReference>
<dbReference type="GO" id="GO:0016592">
    <property type="term" value="C:mediator complex"/>
    <property type="evidence" value="ECO:0007669"/>
    <property type="project" value="TreeGrafter"/>
</dbReference>
<dbReference type="Pfam" id="PF02996">
    <property type="entry name" value="Prefoldin"/>
    <property type="match status" value="1"/>
</dbReference>
<dbReference type="PRINTS" id="PR01502">
    <property type="entry name" value="UXTPROTEIN"/>
</dbReference>
<evidence type="ECO:0000256" key="1">
    <source>
        <dbReference type="ARBA" id="ARBA00007666"/>
    </source>
</evidence>
<dbReference type="EMBL" id="DF143474">
    <property type="protein sequence ID" value="GAA53340.1"/>
    <property type="molecule type" value="Genomic_DNA"/>
</dbReference>
<dbReference type="PANTHER" id="PTHR13345">
    <property type="entry name" value="MEDIATOR OF RNA POLYMERASE II TRANSCRIPTION SUBUNIT 10"/>
    <property type="match status" value="1"/>
</dbReference>
<proteinExistence type="inferred from homology"/>
<feature type="compositionally biased region" description="Polar residues" evidence="2">
    <location>
        <begin position="97"/>
        <end position="118"/>
    </location>
</feature>
<evidence type="ECO:0000313" key="3">
    <source>
        <dbReference type="EMBL" id="GAA53340.1"/>
    </source>
</evidence>
<evidence type="ECO:0000313" key="4">
    <source>
        <dbReference type="Proteomes" id="UP000008909"/>
    </source>
</evidence>
<evidence type="ECO:0000256" key="2">
    <source>
        <dbReference type="SAM" id="MobiDB-lite"/>
    </source>
</evidence>
<comment type="similarity">
    <text evidence="1">Belongs to the UXT family.</text>
</comment>
<dbReference type="InterPro" id="IPR004127">
    <property type="entry name" value="Prefoldin_subunit_alpha"/>
</dbReference>
<dbReference type="GO" id="GO:0000122">
    <property type="term" value="P:negative regulation of transcription by RNA polymerase II"/>
    <property type="evidence" value="ECO:0007669"/>
    <property type="project" value="InterPro"/>
</dbReference>
<feature type="region of interest" description="Disordered" evidence="2">
    <location>
        <begin position="346"/>
        <end position="372"/>
    </location>
</feature>
<dbReference type="GO" id="GO:0003714">
    <property type="term" value="F:transcription corepressor activity"/>
    <property type="evidence" value="ECO:0007669"/>
    <property type="project" value="InterPro"/>
</dbReference>
<reference evidence="3" key="1">
    <citation type="journal article" date="2011" name="Genome Biol.">
        <title>The draft genome of the carcinogenic human liver fluke Clonorchis sinensis.</title>
        <authorList>
            <person name="Wang X."/>
            <person name="Chen W."/>
            <person name="Huang Y."/>
            <person name="Sun J."/>
            <person name="Men J."/>
            <person name="Liu H."/>
            <person name="Luo F."/>
            <person name="Guo L."/>
            <person name="Lv X."/>
            <person name="Deng C."/>
            <person name="Zhou C."/>
            <person name="Fan Y."/>
            <person name="Li X."/>
            <person name="Huang L."/>
            <person name="Hu Y."/>
            <person name="Liang C."/>
            <person name="Hu X."/>
            <person name="Xu J."/>
            <person name="Yu X."/>
        </authorList>
    </citation>
    <scope>NUCLEOTIDE SEQUENCE [LARGE SCALE GENOMIC DNA]</scope>
    <source>
        <strain evidence="3">Henan</strain>
    </source>
</reference>